<feature type="transmembrane region" description="Helical" evidence="7">
    <location>
        <begin position="238"/>
        <end position="259"/>
    </location>
</feature>
<dbReference type="SUPFAM" id="SSF161098">
    <property type="entry name" value="MetI-like"/>
    <property type="match status" value="1"/>
</dbReference>
<keyword evidence="5 7" id="KW-1133">Transmembrane helix</keyword>
<dbReference type="InterPro" id="IPR035906">
    <property type="entry name" value="MetI-like_sf"/>
</dbReference>
<evidence type="ECO:0000313" key="9">
    <source>
        <dbReference type="EMBL" id="KPL72755.1"/>
    </source>
</evidence>
<keyword evidence="2 7" id="KW-0813">Transport</keyword>
<feature type="transmembrane region" description="Helical" evidence="7">
    <location>
        <begin position="105"/>
        <end position="129"/>
    </location>
</feature>
<dbReference type="InterPro" id="IPR000515">
    <property type="entry name" value="MetI-like"/>
</dbReference>
<sequence length="276" mass="31224">MHKGFKTTLYHIILWIVALIFFAPVFWIILSAFKTKDQILSIPPKWFFTPTLANFVDLFTRPNVGTYIRNSLLISAIAVLIALVVSFLAAYAFSRFKLKSTSLIMFFLLSIRMVPAAASVIPVFLMYVALGWKDTYPGMTLFYAMFSIPFSVWILKGFVDGVSERFDETGLVNGGSRLHVLFDVVLPQVRPGLVAAFIFNMVFVWNEYMFNYIIGGKTTTTVPVALVTWMLNQGGVDWTFMASLTVVFMIPPILAVYFFQKYLLIGMTFGTVRGEI</sequence>
<comment type="subcellular location">
    <subcellularLocation>
        <location evidence="1 7">Cell membrane</location>
        <topology evidence="1 7">Multi-pass membrane protein</topology>
    </subcellularLocation>
</comment>
<feature type="transmembrane region" description="Helical" evidence="7">
    <location>
        <begin position="141"/>
        <end position="159"/>
    </location>
</feature>
<evidence type="ECO:0000256" key="5">
    <source>
        <dbReference type="ARBA" id="ARBA00022989"/>
    </source>
</evidence>
<dbReference type="PATRIC" id="fig|229920.5.peg.1303"/>
<dbReference type="PANTHER" id="PTHR32243:SF52">
    <property type="entry name" value="ABC TRANSPORTER PERMEASE PROTEIN"/>
    <property type="match status" value="1"/>
</dbReference>
<proteinExistence type="inferred from homology"/>
<keyword evidence="3" id="KW-1003">Cell membrane</keyword>
<dbReference type="EMBL" id="LGCK01000007">
    <property type="protein sequence ID" value="KPL72755.1"/>
    <property type="molecule type" value="Genomic_DNA"/>
</dbReference>
<organism evidence="9 10">
    <name type="scientific">Leptolinea tardivitalis</name>
    <dbReference type="NCBI Taxonomy" id="229920"/>
    <lineage>
        <taxon>Bacteria</taxon>
        <taxon>Bacillati</taxon>
        <taxon>Chloroflexota</taxon>
        <taxon>Anaerolineae</taxon>
        <taxon>Anaerolineales</taxon>
        <taxon>Anaerolineaceae</taxon>
        <taxon>Leptolinea</taxon>
    </lineage>
</organism>
<evidence type="ECO:0000256" key="2">
    <source>
        <dbReference type="ARBA" id="ARBA00022448"/>
    </source>
</evidence>
<feature type="transmembrane region" description="Helical" evidence="7">
    <location>
        <begin position="12"/>
        <end position="33"/>
    </location>
</feature>
<dbReference type="OrthoDB" id="9793448at2"/>
<feature type="transmembrane region" description="Helical" evidence="7">
    <location>
        <begin position="72"/>
        <end position="93"/>
    </location>
</feature>
<evidence type="ECO:0000313" key="10">
    <source>
        <dbReference type="Proteomes" id="UP000050430"/>
    </source>
</evidence>
<dbReference type="CDD" id="cd06261">
    <property type="entry name" value="TM_PBP2"/>
    <property type="match status" value="1"/>
</dbReference>
<feature type="domain" description="ABC transmembrane type-1" evidence="8">
    <location>
        <begin position="68"/>
        <end position="259"/>
    </location>
</feature>
<accession>A0A0P6WUC9</accession>
<evidence type="ECO:0000256" key="7">
    <source>
        <dbReference type="RuleBase" id="RU363032"/>
    </source>
</evidence>
<dbReference type="STRING" id="229920.ADM99_06660"/>
<comment type="caution">
    <text evidence="9">The sequence shown here is derived from an EMBL/GenBank/DDBJ whole genome shotgun (WGS) entry which is preliminary data.</text>
</comment>
<dbReference type="GO" id="GO:0005886">
    <property type="term" value="C:plasma membrane"/>
    <property type="evidence" value="ECO:0007669"/>
    <property type="project" value="UniProtKB-SubCell"/>
</dbReference>
<dbReference type="GO" id="GO:0055085">
    <property type="term" value="P:transmembrane transport"/>
    <property type="evidence" value="ECO:0007669"/>
    <property type="project" value="InterPro"/>
</dbReference>
<dbReference type="Pfam" id="PF00528">
    <property type="entry name" value="BPD_transp_1"/>
    <property type="match status" value="1"/>
</dbReference>
<reference evidence="9 10" key="1">
    <citation type="submission" date="2015-07" db="EMBL/GenBank/DDBJ databases">
        <title>Genome sequence of Leptolinea tardivitalis DSM 16556.</title>
        <authorList>
            <person name="Hemp J."/>
            <person name="Ward L.M."/>
            <person name="Pace L.A."/>
            <person name="Fischer W.W."/>
        </authorList>
    </citation>
    <scope>NUCLEOTIDE SEQUENCE [LARGE SCALE GENOMIC DNA]</scope>
    <source>
        <strain evidence="9 10">YMTK-2</strain>
    </source>
</reference>
<dbReference type="AlphaFoldDB" id="A0A0P6WUC9"/>
<dbReference type="Proteomes" id="UP000050430">
    <property type="component" value="Unassembled WGS sequence"/>
</dbReference>
<keyword evidence="6 7" id="KW-0472">Membrane</keyword>
<name>A0A0P6WUC9_9CHLR</name>
<dbReference type="InterPro" id="IPR050901">
    <property type="entry name" value="BP-dep_ABC_trans_perm"/>
</dbReference>
<evidence type="ECO:0000256" key="6">
    <source>
        <dbReference type="ARBA" id="ARBA00023136"/>
    </source>
</evidence>
<evidence type="ECO:0000256" key="3">
    <source>
        <dbReference type="ARBA" id="ARBA00022475"/>
    </source>
</evidence>
<comment type="similarity">
    <text evidence="7">Belongs to the binding-protein-dependent transport system permease family.</text>
</comment>
<evidence type="ECO:0000256" key="1">
    <source>
        <dbReference type="ARBA" id="ARBA00004651"/>
    </source>
</evidence>
<dbReference type="PANTHER" id="PTHR32243">
    <property type="entry name" value="MALTOSE TRANSPORT SYSTEM PERMEASE-RELATED"/>
    <property type="match status" value="1"/>
</dbReference>
<keyword evidence="10" id="KW-1185">Reference proteome</keyword>
<evidence type="ECO:0000259" key="8">
    <source>
        <dbReference type="PROSITE" id="PS50928"/>
    </source>
</evidence>
<keyword evidence="4 7" id="KW-0812">Transmembrane</keyword>
<dbReference type="RefSeq" id="WP_062421152.1">
    <property type="nucleotide sequence ID" value="NZ_BBYA01000008.1"/>
</dbReference>
<dbReference type="PROSITE" id="PS50928">
    <property type="entry name" value="ABC_TM1"/>
    <property type="match status" value="1"/>
</dbReference>
<dbReference type="Gene3D" id="1.10.3720.10">
    <property type="entry name" value="MetI-like"/>
    <property type="match status" value="1"/>
</dbReference>
<gene>
    <name evidence="9" type="ORF">ADM99_06660</name>
</gene>
<protein>
    <submittedName>
        <fullName evidence="9">Sugar ABC transporter permease</fullName>
    </submittedName>
</protein>
<evidence type="ECO:0000256" key="4">
    <source>
        <dbReference type="ARBA" id="ARBA00022692"/>
    </source>
</evidence>